<dbReference type="GO" id="GO:0000287">
    <property type="term" value="F:magnesium ion binding"/>
    <property type="evidence" value="ECO:0007669"/>
    <property type="project" value="InterPro"/>
</dbReference>
<dbReference type="UniPathway" id="UPA00109">
    <property type="reaction ID" value="UER00187"/>
</dbReference>
<proteinExistence type="inferred from homology"/>
<comment type="caution">
    <text evidence="7">The sequence shown here is derived from an EMBL/GenBank/DDBJ whole genome shotgun (WGS) entry which is preliminary data.</text>
</comment>
<accession>A0A397UXT9</accession>
<evidence type="ECO:0000256" key="4">
    <source>
        <dbReference type="ARBA" id="ARBA00023152"/>
    </source>
</evidence>
<dbReference type="SMART" id="SM01192">
    <property type="entry name" value="Enolase_C"/>
    <property type="match status" value="1"/>
</dbReference>
<keyword evidence="8" id="KW-1185">Reference proteome</keyword>
<dbReference type="InterPro" id="IPR020810">
    <property type="entry name" value="Enolase_C"/>
</dbReference>
<dbReference type="STRING" id="44941.A0A397UXT9"/>
<evidence type="ECO:0000313" key="7">
    <source>
        <dbReference type="EMBL" id="RIB13539.1"/>
    </source>
</evidence>
<keyword evidence="5" id="KW-0456">Lyase</keyword>
<reference evidence="7 8" key="1">
    <citation type="submission" date="2018-06" db="EMBL/GenBank/DDBJ databases">
        <title>Comparative genomics reveals the genomic features of Rhizophagus irregularis, R. cerebriforme, R. diaphanum and Gigaspora rosea, and their symbiotic lifestyle signature.</title>
        <authorList>
            <person name="Morin E."/>
            <person name="San Clemente H."/>
            <person name="Chen E.C.H."/>
            <person name="De La Providencia I."/>
            <person name="Hainaut M."/>
            <person name="Kuo A."/>
            <person name="Kohler A."/>
            <person name="Murat C."/>
            <person name="Tang N."/>
            <person name="Roy S."/>
            <person name="Loubradou J."/>
            <person name="Henrissat B."/>
            <person name="Grigoriev I.V."/>
            <person name="Corradi N."/>
            <person name="Roux C."/>
            <person name="Martin F.M."/>
        </authorList>
    </citation>
    <scope>NUCLEOTIDE SEQUENCE [LARGE SCALE GENOMIC DNA]</scope>
    <source>
        <strain evidence="7 8">DAOM 194757</strain>
    </source>
</reference>
<dbReference type="Proteomes" id="UP000266673">
    <property type="component" value="Unassembled WGS sequence"/>
</dbReference>
<dbReference type="PANTHER" id="PTHR11902:SF1">
    <property type="entry name" value="ENOLASE"/>
    <property type="match status" value="1"/>
</dbReference>
<dbReference type="Pfam" id="PF00113">
    <property type="entry name" value="Enolase_C"/>
    <property type="match status" value="2"/>
</dbReference>
<name>A0A397UXT9_9GLOM</name>
<dbReference type="EMBL" id="QKWP01000914">
    <property type="protein sequence ID" value="RIB13539.1"/>
    <property type="molecule type" value="Genomic_DNA"/>
</dbReference>
<dbReference type="GO" id="GO:0000015">
    <property type="term" value="C:phosphopyruvate hydratase complex"/>
    <property type="evidence" value="ECO:0007669"/>
    <property type="project" value="InterPro"/>
</dbReference>
<comment type="similarity">
    <text evidence="2">Belongs to the enolase family.</text>
</comment>
<organism evidence="7 8">
    <name type="scientific">Gigaspora rosea</name>
    <dbReference type="NCBI Taxonomy" id="44941"/>
    <lineage>
        <taxon>Eukaryota</taxon>
        <taxon>Fungi</taxon>
        <taxon>Fungi incertae sedis</taxon>
        <taxon>Mucoromycota</taxon>
        <taxon>Glomeromycotina</taxon>
        <taxon>Glomeromycetes</taxon>
        <taxon>Diversisporales</taxon>
        <taxon>Gigasporaceae</taxon>
        <taxon>Gigaspora</taxon>
    </lineage>
</organism>
<sequence length="109" mass="12317">MQEFMILPTGACSFTEAMKIGSEVYHSLKSVIKSKNGQDATNVGDEGGLAPNIQDNKLLWMWQPPNSDKSKWLSGEKLANLYKEFIQEYPIVSIEDPFDQDDWSAWSLS</sequence>
<feature type="domain" description="Enolase C-terminal TIM barrel" evidence="6">
    <location>
        <begin position="1"/>
        <end position="109"/>
    </location>
</feature>
<dbReference type="AlphaFoldDB" id="A0A397UXT9"/>
<dbReference type="EC" id="4.2.1.11" evidence="3"/>
<dbReference type="SUPFAM" id="SSF51604">
    <property type="entry name" value="Enolase C-terminal domain-like"/>
    <property type="match status" value="1"/>
</dbReference>
<evidence type="ECO:0000256" key="1">
    <source>
        <dbReference type="ARBA" id="ARBA00005031"/>
    </source>
</evidence>
<evidence type="ECO:0000313" key="8">
    <source>
        <dbReference type="Proteomes" id="UP000266673"/>
    </source>
</evidence>
<dbReference type="GO" id="GO:0004634">
    <property type="term" value="F:phosphopyruvate hydratase activity"/>
    <property type="evidence" value="ECO:0007669"/>
    <property type="project" value="UniProtKB-EC"/>
</dbReference>
<dbReference type="InterPro" id="IPR036849">
    <property type="entry name" value="Enolase-like_C_sf"/>
</dbReference>
<dbReference type="InterPro" id="IPR000941">
    <property type="entry name" value="Enolase"/>
</dbReference>
<dbReference type="OrthoDB" id="2418281at2759"/>
<evidence type="ECO:0000256" key="3">
    <source>
        <dbReference type="ARBA" id="ARBA00012058"/>
    </source>
</evidence>
<protein>
    <recommendedName>
        <fullName evidence="3">phosphopyruvate hydratase</fullName>
        <ecNumber evidence="3">4.2.1.11</ecNumber>
    </recommendedName>
</protein>
<evidence type="ECO:0000256" key="2">
    <source>
        <dbReference type="ARBA" id="ARBA00009604"/>
    </source>
</evidence>
<evidence type="ECO:0000259" key="6">
    <source>
        <dbReference type="SMART" id="SM01192"/>
    </source>
</evidence>
<dbReference type="PANTHER" id="PTHR11902">
    <property type="entry name" value="ENOLASE"/>
    <property type="match status" value="1"/>
</dbReference>
<evidence type="ECO:0000256" key="5">
    <source>
        <dbReference type="ARBA" id="ARBA00023239"/>
    </source>
</evidence>
<gene>
    <name evidence="7" type="ORF">C2G38_2197549</name>
</gene>
<dbReference type="Gene3D" id="3.20.20.120">
    <property type="entry name" value="Enolase-like C-terminal domain"/>
    <property type="match status" value="2"/>
</dbReference>
<dbReference type="GO" id="GO:0006096">
    <property type="term" value="P:glycolytic process"/>
    <property type="evidence" value="ECO:0007669"/>
    <property type="project" value="UniProtKB-UniPathway"/>
</dbReference>
<comment type="pathway">
    <text evidence="1">Carbohydrate degradation; glycolysis; pyruvate from D-glyceraldehyde 3-phosphate: step 4/5.</text>
</comment>
<keyword evidence="4" id="KW-0324">Glycolysis</keyword>